<evidence type="ECO:0000256" key="2">
    <source>
        <dbReference type="ARBA" id="ARBA00007131"/>
    </source>
</evidence>
<evidence type="ECO:0000256" key="3">
    <source>
        <dbReference type="ARBA" id="ARBA00022679"/>
    </source>
</evidence>
<evidence type="ECO:0000256" key="4">
    <source>
        <dbReference type="ARBA" id="ARBA00022723"/>
    </source>
</evidence>
<reference evidence="7 8" key="1">
    <citation type="submission" date="2012-02" db="EMBL/GenBank/DDBJ databases">
        <title>Improved High-Quality Draft sequence of Thermoanaerobacter siderophilus SR4.</title>
        <authorList>
            <consortium name="US DOE Joint Genome Institute"/>
            <person name="Lucas S."/>
            <person name="Han J."/>
            <person name="Lapidus A."/>
            <person name="Cheng J.-F."/>
            <person name="Goodwin L."/>
            <person name="Pitluck S."/>
            <person name="Peters L."/>
            <person name="Detter J.C."/>
            <person name="Han C."/>
            <person name="Tapia R."/>
            <person name="Land M."/>
            <person name="Hauser L."/>
            <person name="Kyrpides N."/>
            <person name="Ivanova N."/>
            <person name="Pagani I."/>
            <person name="Hemme C."/>
            <person name="Woyke T."/>
        </authorList>
    </citation>
    <scope>NUCLEOTIDE SEQUENCE [LARGE SCALE GENOMIC DNA]</scope>
    <source>
        <strain evidence="7 8">SR4</strain>
    </source>
</reference>
<gene>
    <name evidence="7" type="ORF">ThesiDRAFT1_0662</name>
</gene>
<dbReference type="GO" id="GO:0046872">
    <property type="term" value="F:metal ion binding"/>
    <property type="evidence" value="ECO:0007669"/>
    <property type="project" value="UniProtKB-KW"/>
</dbReference>
<evidence type="ECO:0000313" key="8">
    <source>
        <dbReference type="Proteomes" id="UP000005110"/>
    </source>
</evidence>
<keyword evidence="5" id="KW-0786">Thiamine pyrophosphate</keyword>
<dbReference type="SUPFAM" id="SSF52518">
    <property type="entry name" value="Thiamin diphosphate-binding fold (THDP-binding)"/>
    <property type="match status" value="1"/>
</dbReference>
<dbReference type="Pfam" id="PF00456">
    <property type="entry name" value="Transketolase_N"/>
    <property type="match status" value="1"/>
</dbReference>
<dbReference type="InterPro" id="IPR049557">
    <property type="entry name" value="Transketolase_CS"/>
</dbReference>
<keyword evidence="8" id="KW-1185">Reference proteome</keyword>
<dbReference type="EMBL" id="CM001486">
    <property type="protein sequence ID" value="EIV99677.1"/>
    <property type="molecule type" value="Genomic_DNA"/>
</dbReference>
<dbReference type="PANTHER" id="PTHR47514">
    <property type="entry name" value="TRANSKETOLASE N-TERMINAL SECTION-RELATED"/>
    <property type="match status" value="1"/>
</dbReference>
<name>I8QXH7_9THEO</name>
<dbReference type="CDD" id="cd02012">
    <property type="entry name" value="TPP_TK"/>
    <property type="match status" value="1"/>
</dbReference>
<accession>I8QXH7</accession>
<evidence type="ECO:0000256" key="5">
    <source>
        <dbReference type="ARBA" id="ARBA00023052"/>
    </source>
</evidence>
<keyword evidence="4" id="KW-0479">Metal-binding</keyword>
<dbReference type="InterPro" id="IPR029061">
    <property type="entry name" value="THDP-binding"/>
</dbReference>
<organism evidence="7 8">
    <name type="scientific">Thermoanaerobacter siderophilus SR4</name>
    <dbReference type="NCBI Taxonomy" id="880478"/>
    <lineage>
        <taxon>Bacteria</taxon>
        <taxon>Bacillati</taxon>
        <taxon>Bacillota</taxon>
        <taxon>Clostridia</taxon>
        <taxon>Thermoanaerobacterales</taxon>
        <taxon>Thermoanaerobacteraceae</taxon>
        <taxon>Thermoanaerobacter</taxon>
    </lineage>
</organism>
<comment type="cofactor">
    <cofactor evidence="1">
        <name>thiamine diphosphate</name>
        <dbReference type="ChEBI" id="CHEBI:58937"/>
    </cofactor>
</comment>
<dbReference type="HOGENOM" id="CLU_3398968_0_0_9"/>
<dbReference type="GO" id="GO:0016740">
    <property type="term" value="F:transferase activity"/>
    <property type="evidence" value="ECO:0007669"/>
    <property type="project" value="UniProtKB-KW"/>
</dbReference>
<dbReference type="PROSITE" id="PS00801">
    <property type="entry name" value="TRANSKETOLASE_1"/>
    <property type="match status" value="1"/>
</dbReference>
<keyword evidence="3" id="KW-0808">Transferase</keyword>
<sequence length="273" mass="29921">MDKEFLKQKAKEVRIDIINMLAEAGSGHPGGSLSCSDILTLLYFDKMNVKPDNPKWEDRDRLVLSKGHAAPALYAVLAEKGFFPKEELKTLRKLGSILQGHPDMKSTPGLDMTTGSLGQGLSAANGMALAGKLDKKGYRVYVILGDGELQEGQIWEAAMTAAHYKLDNLTAILDFNGLQIDGPNREVKNIEPVNEKFKAFGWHVIEIDGHDFDQIDKAIEEAKATKGKPTLIIAHTIKGKGVSFMENQVGWHGSAPNEEQRQKAIQELEGSGV</sequence>
<dbReference type="PATRIC" id="fig|880478.3.peg.1832"/>
<protein>
    <submittedName>
        <fullName evidence="7">Transketolase, beta subunit</fullName>
    </submittedName>
</protein>
<comment type="similarity">
    <text evidence="2">Belongs to the transketolase family.</text>
</comment>
<dbReference type="AlphaFoldDB" id="I8QXH7"/>
<dbReference type="PROSITE" id="PS51257">
    <property type="entry name" value="PROKAR_LIPOPROTEIN"/>
    <property type="match status" value="1"/>
</dbReference>
<dbReference type="Gene3D" id="3.40.50.970">
    <property type="match status" value="1"/>
</dbReference>
<dbReference type="Proteomes" id="UP000005110">
    <property type="component" value="Chromosome"/>
</dbReference>
<proteinExistence type="inferred from homology"/>
<evidence type="ECO:0000259" key="6">
    <source>
        <dbReference type="Pfam" id="PF00456"/>
    </source>
</evidence>
<evidence type="ECO:0000256" key="1">
    <source>
        <dbReference type="ARBA" id="ARBA00001964"/>
    </source>
</evidence>
<feature type="domain" description="Transketolase N-terminal" evidence="6">
    <location>
        <begin position="8"/>
        <end position="262"/>
    </location>
</feature>
<dbReference type="InterPro" id="IPR005474">
    <property type="entry name" value="Transketolase_N"/>
</dbReference>
<evidence type="ECO:0000313" key="7">
    <source>
        <dbReference type="EMBL" id="EIV99677.1"/>
    </source>
</evidence>
<dbReference type="PANTHER" id="PTHR47514:SF1">
    <property type="entry name" value="TRANSKETOLASE N-TERMINAL SECTION-RELATED"/>
    <property type="match status" value="1"/>
</dbReference>